<proteinExistence type="predicted"/>
<name>A0A2A9EFM5_9MICO</name>
<sequence>MSVTDAPVRPGEGPVAGSSESAEGSALVLAGDPRVVALATPTWRAGVVPGAAASLAYAQVLVDGVWRDLVRPTGASKLDAPTSCASFPLVPWSNRVAGARLTWGGRSWRLPRTSPDGTAMHGAVLPFAFDVVERTGTSVRMTFDSRDAVGVGFPWAFRTEITYALDERGLSVTTTVENVDAEPFPAGFGHHPYFVRHLVPDTEDALLEVPVTRGYRLVDAIATEEAGDVPARADYRTLRPLGDRFVDDCLTGRVPGVPARIVYPGARADGSDVEVRIHADDVYAHWVVYVPVRRTYFAVEPATNANGGFALADRGVPGSGVFVLEPGESRSGTFSIEL</sequence>
<dbReference type="AlphaFoldDB" id="A0A2A9EFM5"/>
<evidence type="ECO:0000256" key="1">
    <source>
        <dbReference type="SAM" id="MobiDB-lite"/>
    </source>
</evidence>
<gene>
    <name evidence="2" type="ORF">ATL41_1810</name>
</gene>
<feature type="compositionally biased region" description="Low complexity" evidence="1">
    <location>
        <begin position="10"/>
        <end position="21"/>
    </location>
</feature>
<dbReference type="Proteomes" id="UP000221394">
    <property type="component" value="Unassembled WGS sequence"/>
</dbReference>
<accession>A0A2A9EFM5</accession>
<dbReference type="Pfam" id="PF01263">
    <property type="entry name" value="Aldose_epim"/>
    <property type="match status" value="1"/>
</dbReference>
<comment type="caution">
    <text evidence="2">The sequence shown here is derived from an EMBL/GenBank/DDBJ whole genome shotgun (WGS) entry which is preliminary data.</text>
</comment>
<dbReference type="Gene3D" id="2.70.98.10">
    <property type="match status" value="1"/>
</dbReference>
<dbReference type="EMBL" id="PDJH01000001">
    <property type="protein sequence ID" value="PFG37062.1"/>
    <property type="molecule type" value="Genomic_DNA"/>
</dbReference>
<dbReference type="SUPFAM" id="SSF74650">
    <property type="entry name" value="Galactose mutarotase-like"/>
    <property type="match status" value="1"/>
</dbReference>
<dbReference type="InterPro" id="IPR011013">
    <property type="entry name" value="Gal_mutarotase_sf_dom"/>
</dbReference>
<feature type="region of interest" description="Disordered" evidence="1">
    <location>
        <begin position="1"/>
        <end position="21"/>
    </location>
</feature>
<dbReference type="OrthoDB" id="4739604at2"/>
<dbReference type="GO" id="GO:0030246">
    <property type="term" value="F:carbohydrate binding"/>
    <property type="evidence" value="ECO:0007669"/>
    <property type="project" value="InterPro"/>
</dbReference>
<dbReference type="InterPro" id="IPR014718">
    <property type="entry name" value="GH-type_carb-bd"/>
</dbReference>
<reference evidence="2 3" key="1">
    <citation type="submission" date="2017-10" db="EMBL/GenBank/DDBJ databases">
        <title>Sequencing the genomes of 1000 actinobacteria strains.</title>
        <authorList>
            <person name="Klenk H.-P."/>
        </authorList>
    </citation>
    <scope>NUCLEOTIDE SEQUENCE [LARGE SCALE GENOMIC DNA]</scope>
    <source>
        <strain evidence="2 3">DSM 21574</strain>
    </source>
</reference>
<dbReference type="GO" id="GO:0005975">
    <property type="term" value="P:carbohydrate metabolic process"/>
    <property type="evidence" value="ECO:0007669"/>
    <property type="project" value="InterPro"/>
</dbReference>
<dbReference type="GO" id="GO:0016853">
    <property type="term" value="F:isomerase activity"/>
    <property type="evidence" value="ECO:0007669"/>
    <property type="project" value="InterPro"/>
</dbReference>
<keyword evidence="3" id="KW-1185">Reference proteome</keyword>
<evidence type="ECO:0000313" key="3">
    <source>
        <dbReference type="Proteomes" id="UP000221394"/>
    </source>
</evidence>
<organism evidence="2 3">
    <name type="scientific">Flavimobilis soli</name>
    <dbReference type="NCBI Taxonomy" id="442709"/>
    <lineage>
        <taxon>Bacteria</taxon>
        <taxon>Bacillati</taxon>
        <taxon>Actinomycetota</taxon>
        <taxon>Actinomycetes</taxon>
        <taxon>Micrococcales</taxon>
        <taxon>Jonesiaceae</taxon>
        <taxon>Flavimobilis</taxon>
    </lineage>
</organism>
<protein>
    <submittedName>
        <fullName evidence="2">Aldose 1-epimerase</fullName>
    </submittedName>
</protein>
<evidence type="ECO:0000313" key="2">
    <source>
        <dbReference type="EMBL" id="PFG37062.1"/>
    </source>
</evidence>
<dbReference type="InterPro" id="IPR008183">
    <property type="entry name" value="Aldose_1/G6P_1-epimerase"/>
</dbReference>